<evidence type="ECO:0000256" key="5">
    <source>
        <dbReference type="PROSITE-ProRule" id="PRU00042"/>
    </source>
</evidence>
<dbReference type="InterPro" id="IPR013087">
    <property type="entry name" value="Znf_C2H2_type"/>
</dbReference>
<name>A0A2G5SNC4_9PELO</name>
<reference evidence="8" key="1">
    <citation type="submission" date="2017-10" db="EMBL/GenBank/DDBJ databases">
        <title>Rapid genome shrinkage in a self-fertile nematode reveals novel sperm competition proteins.</title>
        <authorList>
            <person name="Yin D."/>
            <person name="Schwarz E.M."/>
            <person name="Thomas C.G."/>
            <person name="Felde R.L."/>
            <person name="Korf I.F."/>
            <person name="Cutter A.D."/>
            <person name="Schartner C.M."/>
            <person name="Ralston E.J."/>
            <person name="Meyer B.J."/>
            <person name="Haag E.S."/>
        </authorList>
    </citation>
    <scope>NUCLEOTIDE SEQUENCE [LARGE SCALE GENOMIC DNA]</scope>
    <source>
        <strain evidence="8">JU1422</strain>
    </source>
</reference>
<feature type="domain" description="C2H2-type" evidence="6">
    <location>
        <begin position="299"/>
        <end position="322"/>
    </location>
</feature>
<evidence type="ECO:0000259" key="6">
    <source>
        <dbReference type="PROSITE" id="PS50157"/>
    </source>
</evidence>
<feature type="domain" description="C2H2-type" evidence="6">
    <location>
        <begin position="413"/>
        <end position="437"/>
    </location>
</feature>
<proteinExistence type="predicted"/>
<evidence type="ECO:0000313" key="7">
    <source>
        <dbReference type="EMBL" id="PIC16356.1"/>
    </source>
</evidence>
<dbReference type="OrthoDB" id="6508643at2759"/>
<feature type="domain" description="C2H2-type" evidence="6">
    <location>
        <begin position="384"/>
        <end position="407"/>
    </location>
</feature>
<dbReference type="PANTHER" id="PTHR24379">
    <property type="entry name" value="KRAB AND ZINC FINGER DOMAIN-CONTAINING"/>
    <property type="match status" value="1"/>
</dbReference>
<comment type="caution">
    <text evidence="7">The sequence shown here is derived from an EMBL/GenBank/DDBJ whole genome shotgun (WGS) entry which is preliminary data.</text>
</comment>
<evidence type="ECO:0000313" key="8">
    <source>
        <dbReference type="Proteomes" id="UP000230233"/>
    </source>
</evidence>
<dbReference type="PROSITE" id="PS50157">
    <property type="entry name" value="ZINC_FINGER_C2H2_2"/>
    <property type="match status" value="3"/>
</dbReference>
<dbReference type="InterPro" id="IPR036236">
    <property type="entry name" value="Znf_C2H2_sf"/>
</dbReference>
<dbReference type="Gene3D" id="3.30.160.60">
    <property type="entry name" value="Classic Zinc Finger"/>
    <property type="match status" value="2"/>
</dbReference>
<dbReference type="Proteomes" id="UP000230233">
    <property type="component" value="Chromosome X"/>
</dbReference>
<dbReference type="PROSITE" id="PS00028">
    <property type="entry name" value="ZINC_FINGER_C2H2_1"/>
    <property type="match status" value="3"/>
</dbReference>
<keyword evidence="2" id="KW-0677">Repeat</keyword>
<evidence type="ECO:0000256" key="1">
    <source>
        <dbReference type="ARBA" id="ARBA00022723"/>
    </source>
</evidence>
<dbReference type="SMART" id="SM00355">
    <property type="entry name" value="ZnF_C2H2"/>
    <property type="match status" value="7"/>
</dbReference>
<dbReference type="AlphaFoldDB" id="A0A2G5SNC4"/>
<keyword evidence="1" id="KW-0479">Metal-binding</keyword>
<protein>
    <recommendedName>
        <fullName evidence="6">C2H2-type domain-containing protein</fullName>
    </recommendedName>
</protein>
<sequence length="514" mass="60962">MKAELLNRSPSFPEKTHNARMKLEPVEKYANQTGPIIYDKLDQLQKSQTTFGQPDTIRSMHKTLFKRWDSFEKNIDDTKDDRNKEPNDFLDTLAEQSVGEKVPKEHEQVRAKLSGVGQLLKELRMEHRPPQKERIVLDGLGFRYRDPAKFPISRMHEVQIRLFARDGEELPEMEMPNDIRVARKMIRKKMIRCKKCKTRFLEKNLYERHLRDKHPELYDLYIEQQREECEAQKQADRDRQLFDEMQTGSFIPPEEAVAELLGNPNYIPLPGEDEPKPWENSLQNRIRQLKRPSIKKVSPQCPFCDKRFRDEISLKRHFAKTHPDIGDFKQCLKCFTCVPESEMNTHHCELTYVCFDCTPVRNLVTEHRLYNHRSKFHRGASSGFACKECLKRFLTPRKLRKHMKMSHVFTTTYQCHFCDELFVNETARYTHERIHTGIIKFECQICDHRANRYSDMEEHNLNEHGYVCPICQHKTLNQGDMSDHVFKTHEGYLASEDSIPYIESPRLWMLFKGE</sequence>
<evidence type="ECO:0000256" key="2">
    <source>
        <dbReference type="ARBA" id="ARBA00022737"/>
    </source>
</evidence>
<dbReference type="PANTHER" id="PTHR24379:SF121">
    <property type="entry name" value="C2H2-TYPE DOMAIN-CONTAINING PROTEIN"/>
    <property type="match status" value="1"/>
</dbReference>
<dbReference type="SUPFAM" id="SSF57667">
    <property type="entry name" value="beta-beta-alpha zinc fingers"/>
    <property type="match status" value="2"/>
</dbReference>
<evidence type="ECO:0000256" key="4">
    <source>
        <dbReference type="ARBA" id="ARBA00022833"/>
    </source>
</evidence>
<keyword evidence="8" id="KW-1185">Reference proteome</keyword>
<keyword evidence="4" id="KW-0862">Zinc</keyword>
<accession>A0A2G5SNC4</accession>
<keyword evidence="3 5" id="KW-0863">Zinc-finger</keyword>
<dbReference type="EMBL" id="PDUG01000006">
    <property type="protein sequence ID" value="PIC16356.1"/>
    <property type="molecule type" value="Genomic_DNA"/>
</dbReference>
<gene>
    <name evidence="7" type="primary">Cnig_chr_X.g22991</name>
    <name evidence="7" type="ORF">B9Z55_022991</name>
</gene>
<dbReference type="STRING" id="1611254.A0A2G5SNC4"/>
<evidence type="ECO:0000256" key="3">
    <source>
        <dbReference type="ARBA" id="ARBA00022771"/>
    </source>
</evidence>
<organism evidence="7 8">
    <name type="scientific">Caenorhabditis nigoni</name>
    <dbReference type="NCBI Taxonomy" id="1611254"/>
    <lineage>
        <taxon>Eukaryota</taxon>
        <taxon>Metazoa</taxon>
        <taxon>Ecdysozoa</taxon>
        <taxon>Nematoda</taxon>
        <taxon>Chromadorea</taxon>
        <taxon>Rhabditida</taxon>
        <taxon>Rhabditina</taxon>
        <taxon>Rhabditomorpha</taxon>
        <taxon>Rhabditoidea</taxon>
        <taxon>Rhabditidae</taxon>
        <taxon>Peloderinae</taxon>
        <taxon>Caenorhabditis</taxon>
    </lineage>
</organism>
<dbReference type="GO" id="GO:0008270">
    <property type="term" value="F:zinc ion binding"/>
    <property type="evidence" value="ECO:0007669"/>
    <property type="project" value="UniProtKB-KW"/>
</dbReference>